<organism evidence="2 3">
    <name type="scientific">Sphingobacterium tabacisoli</name>
    <dbReference type="NCBI Taxonomy" id="2044855"/>
    <lineage>
        <taxon>Bacteria</taxon>
        <taxon>Pseudomonadati</taxon>
        <taxon>Bacteroidota</taxon>
        <taxon>Sphingobacteriia</taxon>
        <taxon>Sphingobacteriales</taxon>
        <taxon>Sphingobacteriaceae</taxon>
        <taxon>Sphingobacterium</taxon>
    </lineage>
</organism>
<evidence type="ECO:0000313" key="2">
    <source>
        <dbReference type="EMBL" id="MFD2554155.1"/>
    </source>
</evidence>
<keyword evidence="1" id="KW-0732">Signal</keyword>
<keyword evidence="3" id="KW-1185">Reference proteome</keyword>
<evidence type="ECO:0000313" key="3">
    <source>
        <dbReference type="Proteomes" id="UP001597440"/>
    </source>
</evidence>
<sequence length="108" mass="11894">MRLLSAILLVFMMGLLMVPCSDLTNSCDNSQQIKTESSHSHSQDQDDTCSPFCLCSCCGITMTAFHFHSLDLAAPIHFFLIKHQAPSDFDFISQGSASVWQPPKPITA</sequence>
<gene>
    <name evidence="2" type="ORF">ACFSQW_07130</name>
</gene>
<feature type="chain" id="PRO_5046290938" evidence="1">
    <location>
        <begin position="25"/>
        <end position="108"/>
    </location>
</feature>
<accession>A0ABW5L1R3</accession>
<dbReference type="RefSeq" id="WP_380892540.1">
    <property type="nucleotide sequence ID" value="NZ_JAEQMU010000006.1"/>
</dbReference>
<dbReference type="Proteomes" id="UP001597440">
    <property type="component" value="Unassembled WGS sequence"/>
</dbReference>
<protein>
    <submittedName>
        <fullName evidence="2">DUF6660 family protein</fullName>
    </submittedName>
</protein>
<dbReference type="InterPro" id="IPR046601">
    <property type="entry name" value="DUF6660"/>
</dbReference>
<evidence type="ECO:0000256" key="1">
    <source>
        <dbReference type="SAM" id="SignalP"/>
    </source>
</evidence>
<dbReference type="EMBL" id="JBHULD010000008">
    <property type="protein sequence ID" value="MFD2554155.1"/>
    <property type="molecule type" value="Genomic_DNA"/>
</dbReference>
<reference evidence="3" key="1">
    <citation type="journal article" date="2019" name="Int. J. Syst. Evol. Microbiol.">
        <title>The Global Catalogue of Microorganisms (GCM) 10K type strain sequencing project: providing services to taxonomists for standard genome sequencing and annotation.</title>
        <authorList>
            <consortium name="The Broad Institute Genomics Platform"/>
            <consortium name="The Broad Institute Genome Sequencing Center for Infectious Disease"/>
            <person name="Wu L."/>
            <person name="Ma J."/>
        </authorList>
    </citation>
    <scope>NUCLEOTIDE SEQUENCE [LARGE SCALE GENOMIC DNA]</scope>
    <source>
        <strain evidence="3">KCTC 52298</strain>
    </source>
</reference>
<feature type="signal peptide" evidence="1">
    <location>
        <begin position="1"/>
        <end position="24"/>
    </location>
</feature>
<comment type="caution">
    <text evidence="2">The sequence shown here is derived from an EMBL/GenBank/DDBJ whole genome shotgun (WGS) entry which is preliminary data.</text>
</comment>
<name>A0ABW5L1R3_9SPHI</name>
<proteinExistence type="predicted"/>
<dbReference type="Pfam" id="PF20365">
    <property type="entry name" value="DUF6660"/>
    <property type="match status" value="1"/>
</dbReference>